<comment type="caution">
    <text evidence="2">The sequence shown here is derived from an EMBL/GenBank/DDBJ whole genome shotgun (WGS) entry which is preliminary data.</text>
</comment>
<protein>
    <submittedName>
        <fullName evidence="2">Uncharacterized protein</fullName>
    </submittedName>
</protein>
<feature type="region of interest" description="Disordered" evidence="1">
    <location>
        <begin position="974"/>
        <end position="1002"/>
    </location>
</feature>
<dbReference type="EMBL" id="LTAN01000008">
    <property type="protein sequence ID" value="OBR04842.1"/>
    <property type="molecule type" value="Genomic_DNA"/>
</dbReference>
<evidence type="ECO:0000313" key="2">
    <source>
        <dbReference type="EMBL" id="OBR04842.1"/>
    </source>
</evidence>
<feature type="compositionally biased region" description="Polar residues" evidence="1">
    <location>
        <begin position="35"/>
        <end position="46"/>
    </location>
</feature>
<feature type="compositionally biased region" description="Acidic residues" evidence="1">
    <location>
        <begin position="976"/>
        <end position="1002"/>
    </location>
</feature>
<name>A0A1B7XYL7_COLHI</name>
<dbReference type="AlphaFoldDB" id="A0A1B7XYL7"/>
<feature type="compositionally biased region" description="Low complexity" evidence="1">
    <location>
        <begin position="1"/>
        <end position="19"/>
    </location>
</feature>
<dbReference type="VEuPathDB" id="FungiDB:CH63R_11545"/>
<dbReference type="RefSeq" id="XP_018153360.1">
    <property type="nucleotide sequence ID" value="XM_018306519.1"/>
</dbReference>
<reference evidence="3" key="1">
    <citation type="journal article" date="2017" name="BMC Genomics">
        <title>Gapless genome assembly of Colletotrichum higginsianum reveals chromosome structure and association of transposable elements with secondary metabolite gene clusters.</title>
        <authorList>
            <person name="Dallery J.-F."/>
            <person name="Lapalu N."/>
            <person name="Zampounis A."/>
            <person name="Pigne S."/>
            <person name="Luyten I."/>
            <person name="Amselem J."/>
            <person name="Wittenberg A.H.J."/>
            <person name="Zhou S."/>
            <person name="de Queiroz M.V."/>
            <person name="Robin G.P."/>
            <person name="Auger A."/>
            <person name="Hainaut M."/>
            <person name="Henrissat B."/>
            <person name="Kim K.-T."/>
            <person name="Lee Y.-H."/>
            <person name="Lespinet O."/>
            <person name="Schwartz D.C."/>
            <person name="Thon M.R."/>
            <person name="O'Connell R.J."/>
        </authorList>
    </citation>
    <scope>NUCLEOTIDE SEQUENCE [LARGE SCALE GENOMIC DNA]</scope>
    <source>
        <strain evidence="3">IMI 349063</strain>
    </source>
</reference>
<dbReference type="KEGG" id="chig:CH63R_11545"/>
<dbReference type="OrthoDB" id="5106733at2759"/>
<organism evidence="2 3">
    <name type="scientific">Colletotrichum higginsianum (strain IMI 349063)</name>
    <name type="common">Crucifer anthracnose fungus</name>
    <dbReference type="NCBI Taxonomy" id="759273"/>
    <lineage>
        <taxon>Eukaryota</taxon>
        <taxon>Fungi</taxon>
        <taxon>Dikarya</taxon>
        <taxon>Ascomycota</taxon>
        <taxon>Pezizomycotina</taxon>
        <taxon>Sordariomycetes</taxon>
        <taxon>Hypocreomycetidae</taxon>
        <taxon>Glomerellales</taxon>
        <taxon>Glomerellaceae</taxon>
        <taxon>Colletotrichum</taxon>
        <taxon>Colletotrichum destructivum species complex</taxon>
    </lineage>
</organism>
<feature type="region of interest" description="Disordered" evidence="1">
    <location>
        <begin position="1"/>
        <end position="52"/>
    </location>
</feature>
<proteinExistence type="predicted"/>
<dbReference type="Proteomes" id="UP000092177">
    <property type="component" value="Chromosome 8"/>
</dbReference>
<evidence type="ECO:0000313" key="3">
    <source>
        <dbReference type="Proteomes" id="UP000092177"/>
    </source>
</evidence>
<keyword evidence="3" id="KW-1185">Reference proteome</keyword>
<gene>
    <name evidence="2" type="ORF">CH63R_11545</name>
</gene>
<accession>A0A1B7XYL7</accession>
<dbReference type="GeneID" id="28870626"/>
<sequence>MSSSQNTRPTRATARQAAQRIRRSFESPYVGPVQETASPQSNNTVSEPFDSDDEILTRRSYLIPDNGANLQSAVLRTPRALAPCSEISAASLPTPASHILGKRKRAIVGHDDQDDEADKGGGDLLLSRTPAQSHGHAVTALPAPTSVQKGPRERRWESLLPTLDRQTRYSAPKSLSLEDPFDFVYSLPPILGQDYSPEVVKHHSRKFSDMVSWELRALKIGESNSKMFLRISTKDFTEREALSLCGKLIDAKKVWRNPAELEAPRVGKPSALITSLAKAAQYSLFPDKLFRILNPALAHTAGAWSWIVALPYVDADTYALKTFKWRIAVKKLDSSTKLVPTANDVIFTFNNDTAMYTSVDDIVRSPEPTIENADPALAASASRTYQFACHAVSTWLRNRSLLQNTVDTQQFKTDMFEQFAPSNCSGRARRLILGDTVPCQLFRLRPCIFDVRIIPGDRLLEDMPGLPSFRVCSRDMGWTEPIGDAAITTWLTSNSILEVWGAMARGVDAANTQITLGQEPPNACHCSDEAKSMTAHACGHCGKETMCELLADHPNGYRACPACCSKALQSAPISGREVRSRLRDLVTERRRRKLSGSAISGLTDTLVKEVEHRYIGQKGTSYINGYSGSMVRPPAIRGHPLALSIEAIFPIALDEAGVTGLHVPGNIDIVPFCLNTCKHTSLPIFLQELGKYYRQWVATECSYQSGVSVAREKIAFLQSKLVRDCRRFTDITLKVPWSKTARLNLDISPAQMQYLRDEWIAGKPHPGDVTVFKRPYYGIWAYQSDWLSYVEKTKIIVTEIEEWTGVELIRSDDGCAYFAHPETLPDDWSWKNCGRLMNNRFDRMRIQCNKRHETVDSPTTIYLECVYQACVNVMVVKDSDPEREAKLQVQARYAEFFGLPLAIENHNPLTFADRLDDQNNILIETRTSNYAKLHFPERLYSHIRRLVEEIDIPLKYANENLELGPFDFRLNRGEEVDYGEEDDDEDYEDHDVEEDEDWSEED</sequence>
<evidence type="ECO:0000256" key="1">
    <source>
        <dbReference type="SAM" id="MobiDB-lite"/>
    </source>
</evidence>